<dbReference type="InterPro" id="IPR018253">
    <property type="entry name" value="DnaJ_domain_CS"/>
</dbReference>
<evidence type="ECO:0000313" key="3">
    <source>
        <dbReference type="Proteomes" id="UP000241107"/>
    </source>
</evidence>
<reference evidence="2 3" key="1">
    <citation type="submission" date="2018-03" db="EMBL/GenBank/DDBJ databases">
        <title>Candida pseudohaemulonii genome assembly and annotation.</title>
        <authorList>
            <person name="Munoz J.F."/>
            <person name="Gade L.G."/>
            <person name="Chow N.A."/>
            <person name="Litvintseva A.P."/>
            <person name="Loparev V.N."/>
            <person name="Cuomo C.A."/>
        </authorList>
    </citation>
    <scope>NUCLEOTIDE SEQUENCE [LARGE SCALE GENOMIC DNA]</scope>
    <source>
        <strain evidence="2 3">B12108</strain>
    </source>
</reference>
<dbReference type="RefSeq" id="XP_024715232.1">
    <property type="nucleotide sequence ID" value="XM_024855633.1"/>
</dbReference>
<sequence length="287" mass="32932">MLMLRGLRQSLLPGIRFASTALEPNYYQVLELPRNASIKDIKAQFRKLSKKYHPDLNSHLSEEEREENNKKYVLMLLAYDTLKDVKAKREYDASLGLRKNHQSHSNPNHSDWQNKYYGEAKYYSKGKASGSYFSKGYSSKRHRVHNFYDGSGGESTQSAFNGAHKNYGDRYSVPHFNYNEHLAKHLKFEQRIIEKLLTPEVRDAIIRQLKRDGDISNVSEELITKHLMRQAHGNTNLDKTVSPNTSNPYMYQGPQHGGYHEELNFGKTTALVVGGLGSIYLLYNAIA</sequence>
<dbReference type="VEuPathDB" id="FungiDB:C7M61_000179"/>
<dbReference type="SMART" id="SM00271">
    <property type="entry name" value="DnaJ"/>
    <property type="match status" value="1"/>
</dbReference>
<evidence type="ECO:0000259" key="1">
    <source>
        <dbReference type="PROSITE" id="PS50076"/>
    </source>
</evidence>
<dbReference type="CDD" id="cd06257">
    <property type="entry name" value="DnaJ"/>
    <property type="match status" value="1"/>
</dbReference>
<organism evidence="2 3">
    <name type="scientific">Candidozyma pseudohaemuli</name>
    <dbReference type="NCBI Taxonomy" id="418784"/>
    <lineage>
        <taxon>Eukaryota</taxon>
        <taxon>Fungi</taxon>
        <taxon>Dikarya</taxon>
        <taxon>Ascomycota</taxon>
        <taxon>Saccharomycotina</taxon>
        <taxon>Pichiomycetes</taxon>
        <taxon>Metschnikowiaceae</taxon>
        <taxon>Candidozyma</taxon>
    </lineage>
</organism>
<dbReference type="OrthoDB" id="10250354at2759"/>
<dbReference type="EMBL" id="PYFQ01000001">
    <property type="protein sequence ID" value="PSK40533.1"/>
    <property type="molecule type" value="Genomic_DNA"/>
</dbReference>
<dbReference type="STRING" id="418784.A0A2P7YX37"/>
<dbReference type="PROSITE" id="PS00636">
    <property type="entry name" value="DNAJ_1"/>
    <property type="match status" value="1"/>
</dbReference>
<dbReference type="AlphaFoldDB" id="A0A2P7YX37"/>
<gene>
    <name evidence="2" type="ORF">C7M61_000179</name>
</gene>
<comment type="caution">
    <text evidence="2">The sequence shown here is derived from an EMBL/GenBank/DDBJ whole genome shotgun (WGS) entry which is preliminary data.</text>
</comment>
<dbReference type="PRINTS" id="PR00625">
    <property type="entry name" value="JDOMAIN"/>
</dbReference>
<evidence type="ECO:0000313" key="2">
    <source>
        <dbReference type="EMBL" id="PSK40533.1"/>
    </source>
</evidence>
<accession>A0A2P7YX37</accession>
<dbReference type="InterPro" id="IPR001623">
    <property type="entry name" value="DnaJ_domain"/>
</dbReference>
<dbReference type="PANTHER" id="PTHR24074">
    <property type="entry name" value="CO-CHAPERONE PROTEIN DJLA"/>
    <property type="match status" value="1"/>
</dbReference>
<dbReference type="InterPro" id="IPR050817">
    <property type="entry name" value="DjlA_DnaK_co-chaperone"/>
</dbReference>
<keyword evidence="3" id="KW-1185">Reference proteome</keyword>
<dbReference type="GeneID" id="36563572"/>
<dbReference type="InterPro" id="IPR036869">
    <property type="entry name" value="J_dom_sf"/>
</dbReference>
<feature type="domain" description="J" evidence="1">
    <location>
        <begin position="25"/>
        <end position="95"/>
    </location>
</feature>
<dbReference type="Pfam" id="PF00226">
    <property type="entry name" value="DnaJ"/>
    <property type="match status" value="1"/>
</dbReference>
<dbReference type="PROSITE" id="PS50076">
    <property type="entry name" value="DNAJ_2"/>
    <property type="match status" value="1"/>
</dbReference>
<proteinExistence type="predicted"/>
<protein>
    <recommendedName>
        <fullName evidence="1">J domain-containing protein</fullName>
    </recommendedName>
</protein>
<dbReference type="Proteomes" id="UP000241107">
    <property type="component" value="Unassembled WGS sequence"/>
</dbReference>
<name>A0A2P7YX37_9ASCO</name>
<dbReference type="Gene3D" id="1.10.287.110">
    <property type="entry name" value="DnaJ domain"/>
    <property type="match status" value="1"/>
</dbReference>
<dbReference type="SUPFAM" id="SSF46565">
    <property type="entry name" value="Chaperone J-domain"/>
    <property type="match status" value="1"/>
</dbReference>